<comment type="caution">
    <text evidence="1">The sequence shown here is derived from an EMBL/GenBank/DDBJ whole genome shotgun (WGS) entry which is preliminary data.</text>
</comment>
<organism evidence="1 2">
    <name type="scientific">Leptospira yanagawae serovar Saopaulo str. Sao Paulo = ATCC 700523</name>
    <dbReference type="NCBI Taxonomy" id="1249483"/>
    <lineage>
        <taxon>Bacteria</taxon>
        <taxon>Pseudomonadati</taxon>
        <taxon>Spirochaetota</taxon>
        <taxon>Spirochaetia</taxon>
        <taxon>Leptospirales</taxon>
        <taxon>Leptospiraceae</taxon>
        <taxon>Leptospira</taxon>
    </lineage>
</organism>
<dbReference type="STRING" id="1249483.LEP1GSC202_0441"/>
<name>A0A5E8HGY0_9LEPT</name>
<dbReference type="RefSeq" id="WP_015675684.1">
    <property type="nucleotide sequence ID" value="NZ_AOGX02000005.1"/>
</dbReference>
<gene>
    <name evidence="1" type="ORF">LEP1GSC202_0441</name>
</gene>
<dbReference type="InterPro" id="IPR036388">
    <property type="entry name" value="WH-like_DNA-bd_sf"/>
</dbReference>
<evidence type="ECO:0000313" key="2">
    <source>
        <dbReference type="Proteomes" id="UP000013996"/>
    </source>
</evidence>
<dbReference type="AlphaFoldDB" id="A0A5E8HGY0"/>
<dbReference type="EMBL" id="AOGX02000005">
    <property type="protein sequence ID" value="EOQ90751.1"/>
    <property type="molecule type" value="Genomic_DNA"/>
</dbReference>
<dbReference type="Proteomes" id="UP000013996">
    <property type="component" value="Unassembled WGS sequence"/>
</dbReference>
<dbReference type="Gene3D" id="1.10.10.10">
    <property type="entry name" value="Winged helix-like DNA-binding domain superfamily/Winged helix DNA-binding domain"/>
    <property type="match status" value="1"/>
</dbReference>
<accession>A0A5E8HGY0</accession>
<protein>
    <submittedName>
        <fullName evidence="1">Uncharacterized protein</fullName>
    </submittedName>
</protein>
<reference evidence="1 2" key="1">
    <citation type="submission" date="2013-04" db="EMBL/GenBank/DDBJ databases">
        <authorList>
            <person name="Harkins D.M."/>
            <person name="Durkin A.S."/>
            <person name="Brinkac L.M."/>
            <person name="Haft D.H."/>
            <person name="Selengut J.D."/>
            <person name="Sanka R."/>
            <person name="DePew J."/>
            <person name="Purushe J."/>
            <person name="Hartskeerl R.A."/>
            <person name="Ahmed A."/>
            <person name="van der Linden H."/>
            <person name="Goris M.G.A."/>
            <person name="Vinetz J.M."/>
            <person name="Sutton G.G."/>
            <person name="Nierman W.C."/>
            <person name="Fouts D.E."/>
        </authorList>
    </citation>
    <scope>NUCLEOTIDE SEQUENCE [LARGE SCALE GENOMIC DNA]</scope>
    <source>
        <strain evidence="1 2">Sao Paulo</strain>
    </source>
</reference>
<proteinExistence type="predicted"/>
<evidence type="ECO:0000313" key="1">
    <source>
        <dbReference type="EMBL" id="EOQ90751.1"/>
    </source>
</evidence>
<sequence>MKTILYLKPEDFVFPASLSLGQRLCRESESAIYDEIFLEVNEGHAIKLRPGQFTITDDLVARATELCKDKDSLTTSYLQRKLLIGYELADKLRLEMISSGLTK</sequence>